<evidence type="ECO:0000313" key="16">
    <source>
        <dbReference type="Proteomes" id="UP001465976"/>
    </source>
</evidence>
<name>A0ABR3G1Y9_9AGAR</name>
<dbReference type="PANTHER" id="PTHR14218">
    <property type="entry name" value="PROTEASE S8 TRIPEPTIDYL PEPTIDASE I CLN2"/>
    <property type="match status" value="1"/>
</dbReference>
<evidence type="ECO:0000256" key="7">
    <source>
        <dbReference type="ARBA" id="ARBA00022801"/>
    </source>
</evidence>
<evidence type="ECO:0000256" key="3">
    <source>
        <dbReference type="ARBA" id="ARBA00004239"/>
    </source>
</evidence>
<feature type="active site" description="Charge relay system" evidence="11">
    <location>
        <position position="303"/>
    </location>
</feature>
<evidence type="ECO:0000256" key="1">
    <source>
        <dbReference type="ARBA" id="ARBA00001910"/>
    </source>
</evidence>
<accession>A0ABR3G1Y9</accession>
<dbReference type="InterPro" id="IPR023828">
    <property type="entry name" value="Peptidase_S8_Ser-AS"/>
</dbReference>
<evidence type="ECO:0000256" key="4">
    <source>
        <dbReference type="ARBA" id="ARBA00012462"/>
    </source>
</evidence>
<feature type="binding site" evidence="11">
    <location>
        <position position="564"/>
    </location>
    <ligand>
        <name>Ca(2+)</name>
        <dbReference type="ChEBI" id="CHEBI:29108"/>
    </ligand>
</feature>
<dbReference type="Proteomes" id="UP001465976">
    <property type="component" value="Unassembled WGS sequence"/>
</dbReference>
<keyword evidence="5 11" id="KW-0645">Protease</keyword>
<dbReference type="EMBL" id="JBAHYK010000003">
    <property type="protein sequence ID" value="KAL0581860.1"/>
    <property type="molecule type" value="Genomic_DNA"/>
</dbReference>
<comment type="cofactor">
    <cofactor evidence="11">
        <name>Ca(2+)</name>
        <dbReference type="ChEBI" id="CHEBI:29108"/>
    </cofactor>
    <text evidence="11">Binds 1 Ca(2+) ion per subunit.</text>
</comment>
<feature type="chain" id="PRO_5045283315" description="tripeptidyl-peptidase II" evidence="13">
    <location>
        <begin position="18"/>
        <end position="962"/>
    </location>
</feature>
<evidence type="ECO:0000256" key="6">
    <source>
        <dbReference type="ARBA" id="ARBA00022723"/>
    </source>
</evidence>
<proteinExistence type="predicted"/>
<reference evidence="15 16" key="1">
    <citation type="submission" date="2024-02" db="EMBL/GenBank/DDBJ databases">
        <title>A draft genome for the cacao thread blight pathogen Marasmius crinis-equi.</title>
        <authorList>
            <person name="Cohen S.P."/>
            <person name="Baruah I.K."/>
            <person name="Amoako-Attah I."/>
            <person name="Bukari Y."/>
            <person name="Meinhardt L.W."/>
            <person name="Bailey B.A."/>
        </authorList>
    </citation>
    <scope>NUCLEOTIDE SEQUENCE [LARGE SCALE GENOMIC DNA]</scope>
    <source>
        <strain evidence="15 16">GH-76</strain>
    </source>
</reference>
<evidence type="ECO:0000313" key="15">
    <source>
        <dbReference type="EMBL" id="KAL0581860.1"/>
    </source>
</evidence>
<comment type="caution">
    <text evidence="15">The sequence shown here is derived from an EMBL/GenBank/DDBJ whole genome shotgun (WGS) entry which is preliminary data.</text>
</comment>
<dbReference type="InterPro" id="IPR030400">
    <property type="entry name" value="Sedolisin_dom"/>
</dbReference>
<feature type="binding site" evidence="11">
    <location>
        <position position="582"/>
    </location>
    <ligand>
        <name>Ca(2+)</name>
        <dbReference type="ChEBI" id="CHEBI:29108"/>
    </ligand>
</feature>
<feature type="compositionally biased region" description="Basic and acidic residues" evidence="12">
    <location>
        <begin position="853"/>
        <end position="871"/>
    </location>
</feature>
<evidence type="ECO:0000259" key="14">
    <source>
        <dbReference type="PROSITE" id="PS51695"/>
    </source>
</evidence>
<feature type="compositionally biased region" description="Basic and acidic residues" evidence="12">
    <location>
        <begin position="878"/>
        <end position="894"/>
    </location>
</feature>
<evidence type="ECO:0000256" key="10">
    <source>
        <dbReference type="ARBA" id="ARBA00023145"/>
    </source>
</evidence>
<dbReference type="InterPro" id="IPR013745">
    <property type="entry name" value="Bit61/PRR5"/>
</dbReference>
<evidence type="ECO:0000256" key="13">
    <source>
        <dbReference type="SAM" id="SignalP"/>
    </source>
</evidence>
<dbReference type="Pfam" id="PF08539">
    <property type="entry name" value="HbrB"/>
    <property type="match status" value="1"/>
</dbReference>
<dbReference type="PANTHER" id="PTHR14218:SF15">
    <property type="entry name" value="TRIPEPTIDYL-PEPTIDASE 1"/>
    <property type="match status" value="1"/>
</dbReference>
<dbReference type="SUPFAM" id="SSF54897">
    <property type="entry name" value="Protease propeptides/inhibitors"/>
    <property type="match status" value="1"/>
</dbReference>
<dbReference type="EC" id="3.4.14.10" evidence="4"/>
<keyword evidence="9 11" id="KW-0106">Calcium</keyword>
<dbReference type="PROSITE" id="PS00138">
    <property type="entry name" value="SUBTILASE_SER"/>
    <property type="match status" value="1"/>
</dbReference>
<dbReference type="InterPro" id="IPR000209">
    <property type="entry name" value="Peptidase_S8/S53_dom"/>
</dbReference>
<dbReference type="InterPro" id="IPR036852">
    <property type="entry name" value="Peptidase_S8/S53_dom_sf"/>
</dbReference>
<keyword evidence="8 11" id="KW-0720">Serine protease</keyword>
<evidence type="ECO:0000256" key="8">
    <source>
        <dbReference type="ARBA" id="ARBA00022825"/>
    </source>
</evidence>
<keyword evidence="7 11" id="KW-0378">Hydrolase</keyword>
<dbReference type="SMART" id="SM00944">
    <property type="entry name" value="Pro-kuma_activ"/>
    <property type="match status" value="1"/>
</dbReference>
<feature type="domain" description="Peptidase S53" evidence="14">
    <location>
        <begin position="220"/>
        <end position="604"/>
    </location>
</feature>
<feature type="binding site" evidence="11">
    <location>
        <position position="563"/>
    </location>
    <ligand>
        <name>Ca(2+)</name>
        <dbReference type="ChEBI" id="CHEBI:29108"/>
    </ligand>
</feature>
<evidence type="ECO:0000256" key="11">
    <source>
        <dbReference type="PROSITE-ProRule" id="PRU01032"/>
    </source>
</evidence>
<comment type="function">
    <text evidence="2">Secreted tripeptidyl-peptidase which degrades proteins at acidic pHs and is involved in virulence.</text>
</comment>
<dbReference type="Gene3D" id="3.40.50.200">
    <property type="entry name" value="Peptidase S8/S53 domain"/>
    <property type="match status" value="1"/>
</dbReference>
<protein>
    <recommendedName>
        <fullName evidence="4">tripeptidyl-peptidase II</fullName>
        <ecNumber evidence="4">3.4.14.10</ecNumber>
    </recommendedName>
</protein>
<keyword evidence="13" id="KW-0732">Signal</keyword>
<feature type="active site" description="Charge relay system" evidence="11">
    <location>
        <position position="299"/>
    </location>
</feature>
<evidence type="ECO:0000256" key="12">
    <source>
        <dbReference type="SAM" id="MobiDB-lite"/>
    </source>
</evidence>
<evidence type="ECO:0000256" key="5">
    <source>
        <dbReference type="ARBA" id="ARBA00022670"/>
    </source>
</evidence>
<organism evidence="15 16">
    <name type="scientific">Marasmius crinis-equi</name>
    <dbReference type="NCBI Taxonomy" id="585013"/>
    <lineage>
        <taxon>Eukaryota</taxon>
        <taxon>Fungi</taxon>
        <taxon>Dikarya</taxon>
        <taxon>Basidiomycota</taxon>
        <taxon>Agaricomycotina</taxon>
        <taxon>Agaricomycetes</taxon>
        <taxon>Agaricomycetidae</taxon>
        <taxon>Agaricales</taxon>
        <taxon>Marasmiineae</taxon>
        <taxon>Marasmiaceae</taxon>
        <taxon>Marasmius</taxon>
    </lineage>
</organism>
<comment type="subcellular location">
    <subcellularLocation>
        <location evidence="3">Secreted</location>
        <location evidence="3">Extracellular space</location>
    </subcellularLocation>
</comment>
<comment type="catalytic activity">
    <reaction evidence="1">
        <text>Release of an N-terminal tripeptide from a polypeptide.</text>
        <dbReference type="EC" id="3.4.14.10"/>
    </reaction>
</comment>
<dbReference type="CDD" id="cd11377">
    <property type="entry name" value="Pro-peptidase_S53"/>
    <property type="match status" value="1"/>
</dbReference>
<dbReference type="CDD" id="cd04056">
    <property type="entry name" value="Peptidases_S53"/>
    <property type="match status" value="1"/>
</dbReference>
<gene>
    <name evidence="15" type="ORF">V5O48_000228</name>
</gene>
<evidence type="ECO:0000256" key="2">
    <source>
        <dbReference type="ARBA" id="ARBA00002451"/>
    </source>
</evidence>
<sequence length="962" mass="104685">MLSHIALLALTISPSLASSPSSSKLKERIYPPRNWVQQSRPSPDTQIELRFGLVQQNFSGLERRLYEVSDPTHEKYGQHLSKAEVEELIAPRPESVELVMEYLSSFGVDRGNVEMSSAGDWVFVSVPIGVAEGLLDTTYHVWRHVESGDQIVRTTSYSVPEHLDAHIDLVHPTTMFGRPRAMRATVHSLEVELVTESEFASSTMNLNSAVPGVDLSCNGTITIACLRQLYNVSGYTPSSEDVSSGSSIGVTGYLEEFANIQDLQAFYADQRPDAVNSSFEFISVKGGKNSQNISEAGSEANLDVQFAFGLSYPIKSTFYSTAGRPPFKPDAVLTENMNEPYNDWLDFVLANDSGTPLVISTSYGEPEQTIPESYALRACAGFAQLGARGVSLLFSSGDGGVAEIFSNSTDDPKQCITNDGRNATKFMPAFPASCPYVTTVGGTTQVPEIAANFSGGGFSNYWERPSYQEEAVKAYLDRLPEGTYKDLFNPNGRAYPDVAAQSTNFRIFYQGKAAQIGGTSAAAPAFAGLVALLNDARLRKGMGPLGFLNPLLYNYKLGNAFNDITKGNNPGCGTEGFNATEGWDPATTKVQDALTKRVRSLGEDLNQYVKQHISSVVSASPSRSVATLEQDTVELLASGMVTLNAKLNGVEDDKLLGRVVDRWGFFWEQVLTYVEGVLLPLQNDPLFSSLYSGGRRGPGHAAGKSSISGMASSSHPAIDVRTLALRSFRDKIILPLSGRLYTRLAMSVRLEEQGQAQGELVPARLSQMLLVLNAQARARPPAFSLTAAPPQLSPGETAVNDLLRLVRSPRRGFGPGNKSLGASNMNARMSVKSSASFLSGGVPRDRRGRVAMKLKDRDKDPNRTKDLDETPRNTQTAIEREREREFLDSLKSPDIETTSRANQGGWGLGPGPGKKEEAQSQQKDEDEFKDWDQAQAELEKMIGIEQAAVVHAQGQAGRRRMT</sequence>
<dbReference type="SUPFAM" id="SSF52743">
    <property type="entry name" value="Subtilisin-like"/>
    <property type="match status" value="1"/>
</dbReference>
<evidence type="ECO:0000256" key="9">
    <source>
        <dbReference type="ARBA" id="ARBA00022837"/>
    </source>
</evidence>
<dbReference type="Pfam" id="PF00082">
    <property type="entry name" value="Peptidase_S8"/>
    <property type="match status" value="1"/>
</dbReference>
<dbReference type="InterPro" id="IPR015366">
    <property type="entry name" value="S53_propep"/>
</dbReference>
<feature type="region of interest" description="Disordered" evidence="12">
    <location>
        <begin position="833"/>
        <end position="931"/>
    </location>
</feature>
<feature type="binding site" evidence="11">
    <location>
        <position position="584"/>
    </location>
    <ligand>
        <name>Ca(2+)</name>
        <dbReference type="ChEBI" id="CHEBI:29108"/>
    </ligand>
</feature>
<feature type="active site" description="Charge relay system" evidence="11">
    <location>
        <position position="520"/>
    </location>
</feature>
<keyword evidence="16" id="KW-1185">Reference proteome</keyword>
<feature type="signal peptide" evidence="13">
    <location>
        <begin position="1"/>
        <end position="17"/>
    </location>
</feature>
<keyword evidence="6 11" id="KW-0479">Metal-binding</keyword>
<dbReference type="Pfam" id="PF09286">
    <property type="entry name" value="Pro-kuma_activ"/>
    <property type="match status" value="1"/>
</dbReference>
<dbReference type="PROSITE" id="PS51695">
    <property type="entry name" value="SEDOLISIN"/>
    <property type="match status" value="1"/>
</dbReference>
<dbReference type="InterPro" id="IPR050819">
    <property type="entry name" value="Tripeptidyl-peptidase_I"/>
</dbReference>
<keyword evidence="10" id="KW-0865">Zymogen</keyword>